<dbReference type="Proteomes" id="UP001139384">
    <property type="component" value="Unassembled WGS sequence"/>
</dbReference>
<comment type="caution">
    <text evidence="1">The sequence shown here is derived from an EMBL/GenBank/DDBJ whole genome shotgun (WGS) entry which is preliminary data.</text>
</comment>
<evidence type="ECO:0000313" key="1">
    <source>
        <dbReference type="EMBL" id="MCF1600547.1"/>
    </source>
</evidence>
<dbReference type="AlphaFoldDB" id="A0A9X1Q808"/>
<gene>
    <name evidence="1" type="ORF">L0P92_44515</name>
</gene>
<evidence type="ECO:0008006" key="3">
    <source>
        <dbReference type="Google" id="ProtNLM"/>
    </source>
</evidence>
<accession>A0A9X1Q808</accession>
<name>A0A9X1Q808_STRM4</name>
<keyword evidence="2" id="KW-1185">Reference proteome</keyword>
<sequence>EPGVAAGARTRVALGSCPADREVDGEVDGRVDGEVDGDGVRSAEVSVDWAGFRAGTWDLRLRVCFRGGAYREVTARAVAGAGLLRRRAAIGAGHTVVLVQPYATHSGALALRVARGSRSLMSVLRGRLRRLLHCH</sequence>
<reference evidence="1" key="1">
    <citation type="submission" date="2022-01" db="EMBL/GenBank/DDBJ databases">
        <title>Draft Genome Sequences of Seven Type Strains of the Genus Streptomyces.</title>
        <authorList>
            <person name="Aziz S."/>
            <person name="Coretto E."/>
            <person name="Chronakova A."/>
            <person name="Sproer C."/>
            <person name="Huber K."/>
            <person name="Nouioui I."/>
            <person name="Gross H."/>
        </authorList>
    </citation>
    <scope>NUCLEOTIDE SEQUENCE</scope>
    <source>
        <strain evidence="1">DSM 103493</strain>
    </source>
</reference>
<feature type="non-terminal residue" evidence="1">
    <location>
        <position position="1"/>
    </location>
</feature>
<organism evidence="1 2">
    <name type="scientific">Streptomyces muensis</name>
    <dbReference type="NCBI Taxonomy" id="1077944"/>
    <lineage>
        <taxon>Bacteria</taxon>
        <taxon>Bacillati</taxon>
        <taxon>Actinomycetota</taxon>
        <taxon>Actinomycetes</taxon>
        <taxon>Kitasatosporales</taxon>
        <taxon>Streptomycetaceae</taxon>
        <taxon>Streptomyces</taxon>
    </lineage>
</organism>
<protein>
    <recommendedName>
        <fullName evidence="3">Transferase</fullName>
    </recommendedName>
</protein>
<dbReference type="EMBL" id="JAKEIP010000582">
    <property type="protein sequence ID" value="MCF1600547.1"/>
    <property type="molecule type" value="Genomic_DNA"/>
</dbReference>
<evidence type="ECO:0000313" key="2">
    <source>
        <dbReference type="Proteomes" id="UP001139384"/>
    </source>
</evidence>
<proteinExistence type="predicted"/>